<name>A0AAU9QF77_9VIBR</name>
<dbReference type="EMBL" id="CAKMUD010000001">
    <property type="protein sequence ID" value="CAH1565391.1"/>
    <property type="molecule type" value="Genomic_DNA"/>
</dbReference>
<evidence type="ECO:0000313" key="1">
    <source>
        <dbReference type="EMBL" id="CAH1565391.1"/>
    </source>
</evidence>
<sequence>MFLNTAYFITEIPLSVLIFTESLEISYSYSTIDVLDLNKLTIERFEHGAT</sequence>
<reference evidence="1" key="1">
    <citation type="submission" date="2022-01" db="EMBL/GenBank/DDBJ databases">
        <authorList>
            <person name="Lagorce A."/>
        </authorList>
    </citation>
    <scope>NUCLEOTIDE SEQUENCE</scope>
    <source>
        <strain evidence="1">Th15_F1_A12</strain>
    </source>
</reference>
<protein>
    <submittedName>
        <fullName evidence="1">Uncharacterized protein</fullName>
    </submittedName>
</protein>
<comment type="caution">
    <text evidence="1">The sequence shown here is derived from an EMBL/GenBank/DDBJ whole genome shotgun (WGS) entry which is preliminary data.</text>
</comment>
<organism evidence="1 2">
    <name type="scientific">Vibrio jasicida</name>
    <dbReference type="NCBI Taxonomy" id="766224"/>
    <lineage>
        <taxon>Bacteria</taxon>
        <taxon>Pseudomonadati</taxon>
        <taxon>Pseudomonadota</taxon>
        <taxon>Gammaproteobacteria</taxon>
        <taxon>Vibrionales</taxon>
        <taxon>Vibrionaceae</taxon>
        <taxon>Vibrio</taxon>
    </lineage>
</organism>
<gene>
    <name evidence="1" type="ORF">THF1A12_10373</name>
</gene>
<dbReference type="AlphaFoldDB" id="A0AAU9QF77"/>
<dbReference type="Proteomes" id="UP001295462">
    <property type="component" value="Unassembled WGS sequence"/>
</dbReference>
<accession>A0AAU9QF77</accession>
<evidence type="ECO:0000313" key="2">
    <source>
        <dbReference type="Proteomes" id="UP001295462"/>
    </source>
</evidence>
<proteinExistence type="predicted"/>